<evidence type="ECO:0000313" key="3">
    <source>
        <dbReference type="EMBL" id="RSR59142.1"/>
    </source>
</evidence>
<dbReference type="OrthoDB" id="7069411at2"/>
<dbReference type="EMBL" id="WPIP01000270">
    <property type="protein sequence ID" value="MVM93712.1"/>
    <property type="molecule type" value="Genomic_DNA"/>
</dbReference>
<gene>
    <name evidence="1" type="ORF">ABUW_1960</name>
    <name evidence="3" type="ORF">EA686_08525</name>
    <name evidence="2" type="ORF">GNY86_19440</name>
</gene>
<name>A0A0D5YIT0_ACIBA</name>
<dbReference type="PATRIC" id="fig|470.1314.peg.2560"/>
<organism evidence="1 4">
    <name type="scientific">Acinetobacter baumannii</name>
    <dbReference type="NCBI Taxonomy" id="470"/>
    <lineage>
        <taxon>Bacteria</taxon>
        <taxon>Pseudomonadati</taxon>
        <taxon>Pseudomonadota</taxon>
        <taxon>Gammaproteobacteria</taxon>
        <taxon>Moraxellales</taxon>
        <taxon>Moraxellaceae</taxon>
        <taxon>Acinetobacter</taxon>
        <taxon>Acinetobacter calcoaceticus/baumannii complex</taxon>
    </lineage>
</organism>
<dbReference type="Proteomes" id="UP000439424">
    <property type="component" value="Unassembled WGS sequence"/>
</dbReference>
<accession>A0A0D5YIT0</accession>
<reference evidence="4" key="2">
    <citation type="submission" date="2015-03" db="EMBL/GenBank/DDBJ databases">
        <authorList>
            <person name="Gallagher L.A."/>
            <person name="Hayden H.S."/>
            <person name="Weiss E.J."/>
            <person name="Hager K.R."/>
            <person name="Ramage E."/>
            <person name="Radey M.R."/>
            <person name="Bydalek R."/>
            <person name="Manoil C."/>
            <person name="Miller S.I."/>
            <person name="Brittnacher M.J."/>
        </authorList>
    </citation>
    <scope>NUCLEOTIDE SEQUENCE [LARGE SCALE GENOMIC DNA]</scope>
    <source>
        <strain evidence="4">AB5075-UW</strain>
    </source>
</reference>
<sequence>MINFTDSLQLGLQSALDRERNFQEIHNLFYSLKEQILEFSNNSVTLEMIFREDPDDEDTIIDYFENFTDLYIDKSLCLTRVDDIQDFEWLSMLNFSSNGYPCTITIDGNRFDSIDKISLEENIKMLLSTPSTGQKLFRLMKSAGKI</sequence>
<evidence type="ECO:0000313" key="1">
    <source>
        <dbReference type="EMBL" id="AKA31691.1"/>
    </source>
</evidence>
<protein>
    <submittedName>
        <fullName evidence="1">Uncharacterized protein</fullName>
    </submittedName>
</protein>
<dbReference type="RefSeq" id="WP_000606911.1">
    <property type="nucleotide sequence ID" value="NZ_AP031576.1"/>
</dbReference>
<evidence type="ECO:0000313" key="5">
    <source>
        <dbReference type="Proteomes" id="UP000280073"/>
    </source>
</evidence>
<dbReference type="EMBL" id="RFDI01000365">
    <property type="protein sequence ID" value="RSR59142.1"/>
    <property type="molecule type" value="Genomic_DNA"/>
</dbReference>
<evidence type="ECO:0000313" key="2">
    <source>
        <dbReference type="EMBL" id="MVM93712.1"/>
    </source>
</evidence>
<reference evidence="1 4" key="1">
    <citation type="journal article" date="2015" name="J. Bacteriol.">
        <title>Resources for Genetic and Genomic Analysis of Emerging Pathogen Acinetobacter baumannii.</title>
        <authorList>
            <person name="Gallagher L.A."/>
            <person name="Ramage E."/>
            <person name="Weiss E.J."/>
            <person name="Radey M."/>
            <person name="Hayden H.S."/>
            <person name="Held K.G."/>
            <person name="Huse H.K."/>
            <person name="Zurawski D.V."/>
            <person name="Brittnacher M.J."/>
            <person name="Manoil C."/>
        </authorList>
    </citation>
    <scope>NUCLEOTIDE SEQUENCE [LARGE SCALE GENOMIC DNA]</scope>
    <source>
        <strain evidence="1 4">AB5075-UW</strain>
    </source>
</reference>
<dbReference type="OMA" id="FPCEMNV"/>
<evidence type="ECO:0000313" key="6">
    <source>
        <dbReference type="Proteomes" id="UP000439424"/>
    </source>
</evidence>
<reference evidence="3 5" key="3">
    <citation type="submission" date="2018-10" db="EMBL/GenBank/DDBJ databases">
        <title>GWAS and RNA-Seq identify cryptic mechanisms of antimicrobial resistance in Acinetobacter baumannii.</title>
        <authorList>
            <person name="Sahl J.W."/>
        </authorList>
    </citation>
    <scope>NUCLEOTIDE SEQUENCE [LARGE SCALE GENOMIC DNA]</scope>
    <source>
        <strain evidence="3 5">TG28175</strain>
    </source>
</reference>
<reference evidence="2 6" key="4">
    <citation type="submission" date="2019-11" db="EMBL/GenBank/DDBJ databases">
        <title>Multidrug-resistant Acinetobacter baumannii moving toward extensively drug-resistant over fifteen years in South of Brazil.</title>
        <authorList>
            <person name="Fedrigo N.H."/>
            <person name="Cerdeira L."/>
            <person name="Fuga B."/>
            <person name="Marini P.V.B."/>
            <person name="Shinohara D.R."/>
            <person name="Carrara-Marroni F.E."/>
            <person name="Lincopan N."/>
            <person name="Tognim M.C.B."/>
        </authorList>
    </citation>
    <scope>NUCLEOTIDE SEQUENCE [LARGE SCALE GENOMIC DNA]</scope>
    <source>
        <strain evidence="2 6">Ac576</strain>
    </source>
</reference>
<evidence type="ECO:0000313" key="4">
    <source>
        <dbReference type="Proteomes" id="UP000032746"/>
    </source>
</evidence>
<dbReference type="EMBL" id="CP008706">
    <property type="protein sequence ID" value="AKA31691.1"/>
    <property type="molecule type" value="Genomic_DNA"/>
</dbReference>
<dbReference type="Proteomes" id="UP000280073">
    <property type="component" value="Unassembled WGS sequence"/>
</dbReference>
<dbReference type="AlphaFoldDB" id="A0A0D5YIT0"/>
<dbReference type="Proteomes" id="UP000032746">
    <property type="component" value="Chromosome"/>
</dbReference>
<proteinExistence type="predicted"/>